<comment type="caution">
    <text evidence="1">The sequence shown here is derived from an EMBL/GenBank/DDBJ whole genome shotgun (WGS) entry which is preliminary data.</text>
</comment>
<keyword evidence="1" id="KW-0808">Transferase</keyword>
<dbReference type="AlphaFoldDB" id="A0A2M8KRP1"/>
<name>A0A2M8KRP1_9BACT</name>
<feature type="non-terminal residue" evidence="1">
    <location>
        <position position="1"/>
    </location>
</feature>
<dbReference type="GO" id="GO:0032259">
    <property type="term" value="P:methylation"/>
    <property type="evidence" value="ECO:0007669"/>
    <property type="project" value="UniProtKB-KW"/>
</dbReference>
<dbReference type="EMBL" id="PFED01000167">
    <property type="protein sequence ID" value="PJE62594.1"/>
    <property type="molecule type" value="Genomic_DNA"/>
</dbReference>
<dbReference type="Proteomes" id="UP000229554">
    <property type="component" value="Unassembled WGS sequence"/>
</dbReference>
<gene>
    <name evidence="1" type="ORF">COU88_04160</name>
</gene>
<evidence type="ECO:0000313" key="2">
    <source>
        <dbReference type="Proteomes" id="UP000229554"/>
    </source>
</evidence>
<dbReference type="GO" id="GO:0008168">
    <property type="term" value="F:methyltransferase activity"/>
    <property type="evidence" value="ECO:0007669"/>
    <property type="project" value="UniProtKB-KW"/>
</dbReference>
<evidence type="ECO:0000313" key="1">
    <source>
        <dbReference type="EMBL" id="PJE62594.1"/>
    </source>
</evidence>
<sequence>RTLTNFKDNIKEDRTDKDLLYQVLLDLAVPISAKVEEQQIKKKTIYKVNENFLIACFDEDIDLELVKEIAKLNPLRLVFKDSSFKDDSAKVNAAEFLKHKLPGCIVRVI</sequence>
<protein>
    <submittedName>
        <fullName evidence="1">Site-specific DNA-methyltransferase</fullName>
    </submittedName>
</protein>
<organism evidence="1 2">
    <name type="scientific">Candidatus Roizmanbacteria bacterium CG10_big_fil_rev_8_21_14_0_10_39_6</name>
    <dbReference type="NCBI Taxonomy" id="1974853"/>
    <lineage>
        <taxon>Bacteria</taxon>
        <taxon>Candidatus Roizmaniibacteriota</taxon>
    </lineage>
</organism>
<reference evidence="2" key="1">
    <citation type="submission" date="2017-09" db="EMBL/GenBank/DDBJ databases">
        <title>Depth-based differentiation of microbial function through sediment-hosted aquifers and enrichment of novel symbionts in the deep terrestrial subsurface.</title>
        <authorList>
            <person name="Probst A.J."/>
            <person name="Ladd B."/>
            <person name="Jarett J.K."/>
            <person name="Geller-Mcgrath D.E."/>
            <person name="Sieber C.M.K."/>
            <person name="Emerson J.B."/>
            <person name="Anantharaman K."/>
            <person name="Thomas B.C."/>
            <person name="Malmstrom R."/>
            <person name="Stieglmeier M."/>
            <person name="Klingl A."/>
            <person name="Woyke T."/>
            <person name="Ryan C.M."/>
            <person name="Banfield J.F."/>
        </authorList>
    </citation>
    <scope>NUCLEOTIDE SEQUENCE [LARGE SCALE GENOMIC DNA]</scope>
</reference>
<keyword evidence="1" id="KW-0489">Methyltransferase</keyword>
<accession>A0A2M8KRP1</accession>
<proteinExistence type="predicted"/>